<evidence type="ECO:0000313" key="11">
    <source>
        <dbReference type="Proteomes" id="UP001177744"/>
    </source>
</evidence>
<dbReference type="Proteomes" id="UP001177744">
    <property type="component" value="Unassembled WGS sequence"/>
</dbReference>
<feature type="transmembrane region" description="Helical" evidence="9">
    <location>
        <begin position="610"/>
        <end position="629"/>
    </location>
</feature>
<evidence type="ECO:0000256" key="8">
    <source>
        <dbReference type="ARBA" id="ARBA00023235"/>
    </source>
</evidence>
<feature type="transmembrane region" description="Helical" evidence="9">
    <location>
        <begin position="641"/>
        <end position="658"/>
    </location>
</feature>
<dbReference type="EMBL" id="JAULJE010000010">
    <property type="protein sequence ID" value="KAK1337962.1"/>
    <property type="molecule type" value="Genomic_DNA"/>
</dbReference>
<evidence type="ECO:0000256" key="7">
    <source>
        <dbReference type="ARBA" id="ARBA00023180"/>
    </source>
</evidence>
<comment type="similarity">
    <text evidence="2">Belongs to the dermatan-sulfate isomerase family.</text>
</comment>
<dbReference type="AlphaFoldDB" id="A0AA40HW26"/>
<dbReference type="InterPro" id="IPR008929">
    <property type="entry name" value="Chondroitin_lyas"/>
</dbReference>
<dbReference type="GO" id="GO:0047757">
    <property type="term" value="F:chondroitin-glucuronate 5-epimerase activity"/>
    <property type="evidence" value="ECO:0007669"/>
    <property type="project" value="TreeGrafter"/>
</dbReference>
<proteinExistence type="inferred from homology"/>
<dbReference type="InterPro" id="IPR052447">
    <property type="entry name" value="Dermatan-Sulfate_Isomerase"/>
</dbReference>
<evidence type="ECO:0000256" key="5">
    <source>
        <dbReference type="ARBA" id="ARBA00022989"/>
    </source>
</evidence>
<comment type="caution">
    <text evidence="10">The sequence shown here is derived from an EMBL/GenBank/DDBJ whole genome shotgun (WGS) entry which is preliminary data.</text>
</comment>
<organism evidence="10 11">
    <name type="scientific">Cnephaeus nilssonii</name>
    <name type="common">Northern bat</name>
    <name type="synonym">Eptesicus nilssonii</name>
    <dbReference type="NCBI Taxonomy" id="3371016"/>
    <lineage>
        <taxon>Eukaryota</taxon>
        <taxon>Metazoa</taxon>
        <taxon>Chordata</taxon>
        <taxon>Craniata</taxon>
        <taxon>Vertebrata</taxon>
        <taxon>Euteleostomi</taxon>
        <taxon>Mammalia</taxon>
        <taxon>Eutheria</taxon>
        <taxon>Laurasiatheria</taxon>
        <taxon>Chiroptera</taxon>
        <taxon>Yangochiroptera</taxon>
        <taxon>Vespertilionidae</taxon>
        <taxon>Cnephaeus</taxon>
    </lineage>
</organism>
<accession>A0AA40HW26</accession>
<dbReference type="GO" id="GO:0016020">
    <property type="term" value="C:membrane"/>
    <property type="evidence" value="ECO:0007669"/>
    <property type="project" value="UniProtKB-SubCell"/>
</dbReference>
<sequence>MWSYSTVSERLVKDAPWDEVPLAHSLVGFATAYDFLYNYLSKTQQEKFLEVIANASGYILRSYFGQAVAVFHVLQTSLQGIFKEAYLWTKQVLTIMEKSLVLLREVTDGSLYEGVAYGSYTTRSLFQYMFLVQRHFDINHFGHPWLKQHFAFMYRTILPGFQRTVAIADSNYNWFYGPESQLVFLDKFVLRNGSGNWLADQIRKNRVVRGPGTPSKGQRWCTLHTEFLWYDTSRGLWEEIVPRGTDLLFSLGGQVTEDCSSKWSKYKHDLAASCQGRVVAAVEKDGVVFIRGEGVGAYNPQLSLKNIQRNLILLHPQLLLLVDEVHLGEESLLETATSFFHNVDLPFEETAVDGVHGAFIRQRDGLYKMYWMDDTGYSEKATFASVTYPRGYPYNGTNYVNVTMHLRSPITRAAYLFIGPSVDVQSFSIHGDPQQLDVIADRQEILFDRSSAIRSTPVPEVKDYAAVVERNLQHFKPVFQLLEKQILSRVRNTASFRKTAERLLRFSDKRQTEEAIDRIFAISQQPAAAAAAATQIEVNEKKIRQKAQILAQKEQPVDEDEEMKDLLDFADVTYEKHKNGGLMKGRFGQARMVTTTHSKAPSLSASYTRLFLILNIVIFFVMLAMQLTYFQRAQSLHGQRCLYAVLLIDSCILLWLYSSCSQSQC</sequence>
<keyword evidence="8" id="KW-0413">Isomerase</keyword>
<dbReference type="PANTHER" id="PTHR15532">
    <property type="match status" value="1"/>
</dbReference>
<keyword evidence="3 9" id="KW-0812">Transmembrane</keyword>
<evidence type="ECO:0000256" key="4">
    <source>
        <dbReference type="ARBA" id="ARBA00022729"/>
    </source>
</evidence>
<keyword evidence="6 9" id="KW-0472">Membrane</keyword>
<keyword evidence="5 9" id="KW-1133">Transmembrane helix</keyword>
<evidence type="ECO:0000256" key="3">
    <source>
        <dbReference type="ARBA" id="ARBA00022692"/>
    </source>
</evidence>
<keyword evidence="7" id="KW-0325">Glycoprotein</keyword>
<dbReference type="PANTHER" id="PTHR15532:SF3">
    <property type="entry name" value="DERMATAN-SULFATE EPIMERASE"/>
    <property type="match status" value="1"/>
</dbReference>
<dbReference type="Gene3D" id="1.50.10.100">
    <property type="entry name" value="Chondroitin AC/alginate lyase"/>
    <property type="match status" value="1"/>
</dbReference>
<evidence type="ECO:0000313" key="10">
    <source>
        <dbReference type="EMBL" id="KAK1337962.1"/>
    </source>
</evidence>
<evidence type="ECO:0000256" key="6">
    <source>
        <dbReference type="ARBA" id="ARBA00023136"/>
    </source>
</evidence>
<protein>
    <recommendedName>
        <fullName evidence="12">Dermatan sulfate epimerase</fullName>
    </recommendedName>
</protein>
<keyword evidence="11" id="KW-1185">Reference proteome</keyword>
<reference evidence="10" key="1">
    <citation type="submission" date="2023-06" db="EMBL/GenBank/DDBJ databases">
        <title>Reference genome for the Northern bat (Eptesicus nilssonii), a most northern bat species.</title>
        <authorList>
            <person name="Laine V.N."/>
            <person name="Pulliainen A.T."/>
            <person name="Lilley T.M."/>
        </authorList>
    </citation>
    <scope>NUCLEOTIDE SEQUENCE</scope>
    <source>
        <strain evidence="10">BLF_Eptnil</strain>
        <tissue evidence="10">Kidney</tissue>
    </source>
</reference>
<comment type="subcellular location">
    <subcellularLocation>
        <location evidence="1">Membrane</location>
        <topology evidence="1">Multi-pass membrane protein</topology>
    </subcellularLocation>
</comment>
<evidence type="ECO:0008006" key="12">
    <source>
        <dbReference type="Google" id="ProtNLM"/>
    </source>
</evidence>
<evidence type="ECO:0000256" key="2">
    <source>
        <dbReference type="ARBA" id="ARBA00006556"/>
    </source>
</evidence>
<name>A0AA40HW26_CNENI</name>
<evidence type="ECO:0000256" key="1">
    <source>
        <dbReference type="ARBA" id="ARBA00004141"/>
    </source>
</evidence>
<keyword evidence="4" id="KW-0732">Signal</keyword>
<evidence type="ECO:0000256" key="9">
    <source>
        <dbReference type="SAM" id="Phobius"/>
    </source>
</evidence>
<gene>
    <name evidence="10" type="ORF">QTO34_001065</name>
</gene>